<accession>A0A7W7Q4N5</accession>
<proteinExistence type="predicted"/>
<dbReference type="Proteomes" id="UP000520767">
    <property type="component" value="Unassembled WGS sequence"/>
</dbReference>
<gene>
    <name evidence="1" type="ORF">FHR82_002988</name>
</gene>
<sequence length="36" mass="3710">MELLAAAGLFVGLALLAAIPLVLLLHVTQRHSDGEG</sequence>
<organism evidence="1 2">
    <name type="scientific">Actinophytocola algeriensis</name>
    <dbReference type="NCBI Taxonomy" id="1768010"/>
    <lineage>
        <taxon>Bacteria</taxon>
        <taxon>Bacillati</taxon>
        <taxon>Actinomycetota</taxon>
        <taxon>Actinomycetes</taxon>
        <taxon>Pseudonocardiales</taxon>
        <taxon>Pseudonocardiaceae</taxon>
    </lineage>
</organism>
<name>A0A7W7Q4N5_9PSEU</name>
<dbReference type="EMBL" id="JACHJQ010000003">
    <property type="protein sequence ID" value="MBB4906768.1"/>
    <property type="molecule type" value="Genomic_DNA"/>
</dbReference>
<keyword evidence="2" id="KW-1185">Reference proteome</keyword>
<reference evidence="1 2" key="1">
    <citation type="submission" date="2020-08" db="EMBL/GenBank/DDBJ databases">
        <title>Genomic Encyclopedia of Type Strains, Phase III (KMG-III): the genomes of soil and plant-associated and newly described type strains.</title>
        <authorList>
            <person name="Whitman W."/>
        </authorList>
    </citation>
    <scope>NUCLEOTIDE SEQUENCE [LARGE SCALE GENOMIC DNA]</scope>
    <source>
        <strain evidence="1 2">CECT 8960</strain>
    </source>
</reference>
<protein>
    <submittedName>
        <fullName evidence="1">ABC-type maltose transport system permease subunit</fullName>
    </submittedName>
</protein>
<evidence type="ECO:0000313" key="1">
    <source>
        <dbReference type="EMBL" id="MBB4906768.1"/>
    </source>
</evidence>
<evidence type="ECO:0000313" key="2">
    <source>
        <dbReference type="Proteomes" id="UP000520767"/>
    </source>
</evidence>
<comment type="caution">
    <text evidence="1">The sequence shown here is derived from an EMBL/GenBank/DDBJ whole genome shotgun (WGS) entry which is preliminary data.</text>
</comment>
<dbReference type="AlphaFoldDB" id="A0A7W7Q4N5"/>